<dbReference type="InterPro" id="IPR023997">
    <property type="entry name" value="TonB-dep_OMP_SusC/RagA_CS"/>
</dbReference>
<dbReference type="SUPFAM" id="SSF56935">
    <property type="entry name" value="Porins"/>
    <property type="match status" value="1"/>
</dbReference>
<dbReference type="InterPro" id="IPR023996">
    <property type="entry name" value="TonB-dep_OMP_SusC/RagA"/>
</dbReference>
<dbReference type="PROSITE" id="PS52016">
    <property type="entry name" value="TONB_DEPENDENT_REC_3"/>
    <property type="match status" value="1"/>
</dbReference>
<keyword evidence="2 7" id="KW-0813">Transport</keyword>
<comment type="subcellular location">
    <subcellularLocation>
        <location evidence="1 7">Cell outer membrane</location>
        <topology evidence="1 7">Multi-pass membrane protein</topology>
    </subcellularLocation>
</comment>
<dbReference type="Pfam" id="PF13715">
    <property type="entry name" value="CarbopepD_reg_2"/>
    <property type="match status" value="1"/>
</dbReference>
<keyword evidence="6 7" id="KW-0998">Cell outer membrane</keyword>
<protein>
    <submittedName>
        <fullName evidence="10">TonB-linked outer membrane, SusC/RagA family protein</fullName>
    </submittedName>
</protein>
<gene>
    <name evidence="10" type="ORF">M125_4149</name>
</gene>
<dbReference type="Gene3D" id="2.170.130.10">
    <property type="entry name" value="TonB-dependent receptor, plug domain"/>
    <property type="match status" value="1"/>
</dbReference>
<name>A0A015V1S6_BACFG</name>
<comment type="caution">
    <text evidence="10">The sequence shown here is derived from an EMBL/GenBank/DDBJ whole genome shotgun (WGS) entry which is preliminary data.</text>
</comment>
<dbReference type="Pfam" id="PF07715">
    <property type="entry name" value="Plug"/>
    <property type="match status" value="1"/>
</dbReference>
<dbReference type="InterPro" id="IPR008969">
    <property type="entry name" value="CarboxyPept-like_regulatory"/>
</dbReference>
<accession>A0A015V1S6</accession>
<dbReference type="Gene3D" id="2.60.40.1120">
    <property type="entry name" value="Carboxypeptidase-like, regulatory domain"/>
    <property type="match status" value="1"/>
</dbReference>
<comment type="similarity">
    <text evidence="7">Belongs to the TonB-dependent receptor family.</text>
</comment>
<dbReference type="EMBL" id="JGDB01000257">
    <property type="protein sequence ID" value="EXY89196.1"/>
    <property type="molecule type" value="Genomic_DNA"/>
</dbReference>
<dbReference type="PATRIC" id="fig|1339316.3.peg.3929"/>
<keyword evidence="4 7" id="KW-0812">Transmembrane</keyword>
<evidence type="ECO:0000256" key="2">
    <source>
        <dbReference type="ARBA" id="ARBA00022448"/>
    </source>
</evidence>
<evidence type="ECO:0000256" key="8">
    <source>
        <dbReference type="SAM" id="SignalP"/>
    </source>
</evidence>
<dbReference type="InterPro" id="IPR039426">
    <property type="entry name" value="TonB-dep_rcpt-like"/>
</dbReference>
<evidence type="ECO:0000256" key="3">
    <source>
        <dbReference type="ARBA" id="ARBA00022452"/>
    </source>
</evidence>
<evidence type="ECO:0000256" key="1">
    <source>
        <dbReference type="ARBA" id="ARBA00004571"/>
    </source>
</evidence>
<dbReference type="GO" id="GO:0009279">
    <property type="term" value="C:cell outer membrane"/>
    <property type="evidence" value="ECO:0007669"/>
    <property type="project" value="UniProtKB-SubCell"/>
</dbReference>
<evidence type="ECO:0000313" key="10">
    <source>
        <dbReference type="EMBL" id="EXY89196.1"/>
    </source>
</evidence>
<dbReference type="NCBIfam" id="TIGR04057">
    <property type="entry name" value="SusC_RagA_signa"/>
    <property type="match status" value="1"/>
</dbReference>
<keyword evidence="3 7" id="KW-1134">Transmembrane beta strand</keyword>
<evidence type="ECO:0000313" key="11">
    <source>
        <dbReference type="Proteomes" id="UP000020773"/>
    </source>
</evidence>
<evidence type="ECO:0000256" key="7">
    <source>
        <dbReference type="PROSITE-ProRule" id="PRU01360"/>
    </source>
</evidence>
<organism evidence="10 11">
    <name type="scientific">Bacteroides fragilis str. 3998T(B)3</name>
    <dbReference type="NCBI Taxonomy" id="1339316"/>
    <lineage>
        <taxon>Bacteria</taxon>
        <taxon>Pseudomonadati</taxon>
        <taxon>Bacteroidota</taxon>
        <taxon>Bacteroidia</taxon>
        <taxon>Bacteroidales</taxon>
        <taxon>Bacteroidaceae</taxon>
        <taxon>Bacteroides</taxon>
    </lineage>
</organism>
<dbReference type="InterPro" id="IPR012910">
    <property type="entry name" value="Plug_dom"/>
</dbReference>
<evidence type="ECO:0000256" key="5">
    <source>
        <dbReference type="ARBA" id="ARBA00023136"/>
    </source>
</evidence>
<feature type="domain" description="TonB-dependent receptor plug" evidence="9">
    <location>
        <begin position="121"/>
        <end position="229"/>
    </location>
</feature>
<evidence type="ECO:0000259" key="9">
    <source>
        <dbReference type="Pfam" id="PF07715"/>
    </source>
</evidence>
<feature type="chain" id="PRO_5001477783" evidence="8">
    <location>
        <begin position="20"/>
        <end position="1016"/>
    </location>
</feature>
<dbReference type="AlphaFoldDB" id="A0A015V1S6"/>
<feature type="signal peptide" evidence="8">
    <location>
        <begin position="1"/>
        <end position="19"/>
    </location>
</feature>
<keyword evidence="5 7" id="KW-0472">Membrane</keyword>
<evidence type="ECO:0000256" key="6">
    <source>
        <dbReference type="ARBA" id="ARBA00023237"/>
    </source>
</evidence>
<dbReference type="SUPFAM" id="SSF49464">
    <property type="entry name" value="Carboxypeptidase regulatory domain-like"/>
    <property type="match status" value="1"/>
</dbReference>
<dbReference type="Proteomes" id="UP000020773">
    <property type="component" value="Unassembled WGS sequence"/>
</dbReference>
<keyword evidence="8" id="KW-0732">Signal</keyword>
<dbReference type="RefSeq" id="WP_032579236.1">
    <property type="nucleotide sequence ID" value="NZ_JGDB01000257.1"/>
</dbReference>
<dbReference type="Gene3D" id="2.40.170.20">
    <property type="entry name" value="TonB-dependent receptor, beta-barrel domain"/>
    <property type="match status" value="1"/>
</dbReference>
<dbReference type="InterPro" id="IPR037066">
    <property type="entry name" value="Plug_dom_sf"/>
</dbReference>
<dbReference type="InterPro" id="IPR036942">
    <property type="entry name" value="Beta-barrel_TonB_sf"/>
</dbReference>
<reference evidence="10 11" key="1">
    <citation type="submission" date="2014-02" db="EMBL/GenBank/DDBJ databases">
        <authorList>
            <person name="Sears C."/>
            <person name="Carroll K."/>
            <person name="Sack B.R."/>
            <person name="Qadri F."/>
            <person name="Myers L.L."/>
            <person name="Chung G.-T."/>
            <person name="Escheverria P."/>
            <person name="Fraser C.M."/>
            <person name="Sadzewicz L."/>
            <person name="Shefchek K.A."/>
            <person name="Tallon L."/>
            <person name="Das S.P."/>
            <person name="Daugherty S."/>
            <person name="Mongodin E.F."/>
        </authorList>
    </citation>
    <scope>NUCLEOTIDE SEQUENCE [LARGE SCALE GENOMIC DNA]</scope>
    <source>
        <strain evidence="11">3998T(B)3</strain>
    </source>
</reference>
<dbReference type="NCBIfam" id="TIGR04056">
    <property type="entry name" value="OMP_RagA_SusC"/>
    <property type="match status" value="1"/>
</dbReference>
<sequence>MKAVIISFFITLSTLTSHAQQRDIVLTGTVTDHQNEPLPGATIRIKGTQFGTVTDTDGHYLLRGKWKENDLILFSFIGMKEIRVKYTGQKVQDAAMQEDPKALDEVIIVARQNINELDIRAKSGVVQRVDVERLNSKPMIDMSLALQGTVPGLIITNTGDLGSKPEIRIRGNSSFRKGDMANEPLYVMDGKVISSDAFMTLNPADIQEIKVLKDAVACALYGIKAANGVIEITSQRGNPDGRLTTSYSFNIGITTRGRRGVKMMDSEEKLELERRLQNISTPGYRYSEDYYRKYYATAPNLDELIAEGQQVLDSLKNIHTDWFDELIHRSIYQRHNLSIKGGTDKTSYYISTNYAKQGGRVPGNDTQRFTARMSLDQKLGNWGYFSLSTDAGYSATDTPNGSTHSPTDLIYQLNPYETKTGKLISYSEKSSEYTLNDLMSQYHSKSTDKRGGVSGSFNLRPLEGLEIDAVTGIDFLLNEALTLVPSTSIAEREMGIAIAERGKLTKEKNTTTNISSNIRITYNKTFAGRHDLTIGGNMDYYLTQTDNMSATGYGVGTQMSLNAINHSITGARKPTASSLLDKTAQLGFGIVMGYSFDSTYDLFATYKADASSVLPPDKRWNAAWAVGLGWTLSRYSFLKNNKVITLLNLKGSHGRMANLSGVSASATIGTFSYSTNYYGNARLLQLLGFYNTDLKPEQTSTTDFSLSIEFFKRLTLGLNLYRRETSDALLDVPIPLSNGFNTMKRNIGVLRNEGYELTAALKVLDTPDWRVSLRGSLAYNRNKVISLYYTDRLYTSETALTPDYEVGKAYNMLYGLKSLGINPITGLPVFQGADGSEIPPTQNPARENFIVLGHSTPPYSGTFNLNFSYRNFDLDMDFYYVFGGIKPYNYSYVRSADSANKNAIQKQLENMWFHRGDEGKIYHSPFYISPANASLQQPNTETVGKSDYLKLAMLSLRYRVPHTFLEKNCHFIKYANIAFQASNLFMITPYKESDPETGSLAGAMQPVLTINLSLTF</sequence>
<evidence type="ECO:0000256" key="4">
    <source>
        <dbReference type="ARBA" id="ARBA00022692"/>
    </source>
</evidence>
<proteinExistence type="inferred from homology"/>